<sequence>MSETTSILIKDTTILSDKIKKASILIVDNTIEEISNDLSVTDASKVIDGTNKITMPGLVNTHSHVAMTLLRGVGDDEELQTWLNDYIWPKEAKLDEKLVYAGSKLAMAEMIKTGTTTFNDMYFYMEETAKAVEESGIRGVLGYGMIDLFDDEKRKQEIKATKNLIKNSHNTANGRVQVAVAPHAPYTCSEELLSESKKLANKHNLKLHIHVSETQQEVNDLEKQRNQTPFEYLDSIDLLDENTIAAHGVWTTDNEMKLLKEKQVSISHNPSSNMKLASGIAPVSKYIKNDINVAIGTDGVSSNNNLDMFSEMKLTALLQKVNTMNAKTLPAQATFNMATENGARALGINTGSIKEGKLADIVLVNMNVPHMIPVRNPLSNIIYSALGSDVDTVICDGQLLLEDKKLLTINEEDAIYDAKLAAQQL</sequence>
<evidence type="ECO:0000256" key="4">
    <source>
        <dbReference type="HAMAP-Rule" id="MF_01281"/>
    </source>
</evidence>
<dbReference type="InterPro" id="IPR011059">
    <property type="entry name" value="Metal-dep_hydrolase_composite"/>
</dbReference>
<feature type="binding site" evidence="4">
    <location>
        <position position="298"/>
    </location>
    <ligand>
        <name>substrate</name>
    </ligand>
</feature>
<dbReference type="InterPro" id="IPR023512">
    <property type="entry name" value="Deaminase_MtaD/DadD"/>
</dbReference>
<keyword evidence="1 4" id="KW-0479">Metal-binding</keyword>
<dbReference type="EC" id="3.5.4.28" evidence="4"/>
<dbReference type="GO" id="GO:0004000">
    <property type="term" value="F:adenosine deaminase activity"/>
    <property type="evidence" value="ECO:0007669"/>
    <property type="project" value="UniProtKB-UniRule"/>
</dbReference>
<dbReference type="Gene3D" id="2.30.40.10">
    <property type="entry name" value="Urease, subunit C, domain 1"/>
    <property type="match status" value="1"/>
</dbReference>
<comment type="caution">
    <text evidence="6">The sequence shown here is derived from an EMBL/GenBank/DDBJ whole genome shotgun (WGS) entry which is preliminary data.</text>
</comment>
<dbReference type="EC" id="3.5.4.41" evidence="4"/>
<dbReference type="FunFam" id="3.20.20.140:FF:000014">
    <property type="entry name" value="5-methylthioadenosine/S-adenosylhomocysteine deaminase"/>
    <property type="match status" value="1"/>
</dbReference>
<dbReference type="SUPFAM" id="SSF51338">
    <property type="entry name" value="Composite domain of metallo-dependent hydrolases"/>
    <property type="match status" value="1"/>
</dbReference>
<dbReference type="Proteomes" id="UP000248557">
    <property type="component" value="Unassembled WGS sequence"/>
</dbReference>
<dbReference type="PANTHER" id="PTHR43794">
    <property type="entry name" value="AMINOHYDROLASE SSNA-RELATED"/>
    <property type="match status" value="1"/>
</dbReference>
<comment type="catalytic activity">
    <reaction evidence="4">
        <text>S-methyl-5'-thioadenosine + H2O + H(+) = S-methyl-5'-thioinosine + NH4(+)</text>
        <dbReference type="Rhea" id="RHEA:25025"/>
        <dbReference type="ChEBI" id="CHEBI:15377"/>
        <dbReference type="ChEBI" id="CHEBI:15378"/>
        <dbReference type="ChEBI" id="CHEBI:17509"/>
        <dbReference type="ChEBI" id="CHEBI:28938"/>
        <dbReference type="ChEBI" id="CHEBI:48595"/>
        <dbReference type="EC" id="3.5.4.31"/>
    </reaction>
</comment>
<evidence type="ECO:0000256" key="2">
    <source>
        <dbReference type="ARBA" id="ARBA00022801"/>
    </source>
</evidence>
<comment type="cofactor">
    <cofactor evidence="4">
        <name>Zn(2+)</name>
        <dbReference type="ChEBI" id="CHEBI:29105"/>
    </cofactor>
    <text evidence="4">Binds 1 zinc ion per subunit.</text>
</comment>
<dbReference type="CDD" id="cd01298">
    <property type="entry name" value="ATZ_TRZ_like"/>
    <property type="match status" value="1"/>
</dbReference>
<dbReference type="UniPathway" id="UPA00315"/>
<comment type="function">
    <text evidence="4">Catalyzes the deamination of three SAM-derived enzymatic products, namely 5'-deoxyadenosine, S-adenosyl-L-homocysteine, and 5'-methylthioadenosine, to produce the inosine analogs. Can also deaminate adenosine. The preferred substrate for this enzyme is 5'-deoxyadenosine, but all these substrates are efficiently deaminated. Likely functions in a S-adenosyl-L-methionine (SAM) recycling pathway from S-adenosyl-L-homocysteine (SAH) produced from SAM-dependent methylation reactions. May also be involved in the recycling of 5'-deoxyadenosine, whereupon the 5'-deoxyribose moiety of 5'-deoxyinosine is further metabolized to deoxyhexoses used for the biosynthesis of aromatic amino acids in methanogens.</text>
</comment>
<comment type="catalytic activity">
    <reaction evidence="4">
        <text>adenosine + H2O + H(+) = inosine + NH4(+)</text>
        <dbReference type="Rhea" id="RHEA:24408"/>
        <dbReference type="ChEBI" id="CHEBI:15377"/>
        <dbReference type="ChEBI" id="CHEBI:15378"/>
        <dbReference type="ChEBI" id="CHEBI:16335"/>
        <dbReference type="ChEBI" id="CHEBI:17596"/>
        <dbReference type="ChEBI" id="CHEBI:28938"/>
        <dbReference type="EC" id="3.5.4.4"/>
    </reaction>
</comment>
<gene>
    <name evidence="4" type="primary">dadD</name>
    <name evidence="6" type="ORF">CA615_01010</name>
</gene>
<feature type="binding site" evidence="4">
    <location>
        <position position="91"/>
    </location>
    <ligand>
        <name>substrate</name>
    </ligand>
</feature>
<evidence type="ECO:0000313" key="7">
    <source>
        <dbReference type="Proteomes" id="UP000248557"/>
    </source>
</evidence>
<dbReference type="GO" id="GO:0090613">
    <property type="term" value="F:5'-deoxyadenosine deaminase activity"/>
    <property type="evidence" value="ECO:0007669"/>
    <property type="project" value="UniProtKB-UniRule"/>
</dbReference>
<dbReference type="InterPro" id="IPR006680">
    <property type="entry name" value="Amidohydro-rel"/>
</dbReference>
<dbReference type="Pfam" id="PF01979">
    <property type="entry name" value="Amidohydro_1"/>
    <property type="match status" value="1"/>
</dbReference>
<feature type="domain" description="Amidohydrolase-related" evidence="5">
    <location>
        <begin position="54"/>
        <end position="399"/>
    </location>
</feature>
<evidence type="ECO:0000259" key="5">
    <source>
        <dbReference type="Pfam" id="PF01979"/>
    </source>
</evidence>
<dbReference type="RefSeq" id="WP_112149292.1">
    <property type="nucleotide sequence ID" value="NZ_CAUHHK010000010.1"/>
</dbReference>
<dbReference type="InterPro" id="IPR050287">
    <property type="entry name" value="MTA/SAH_deaminase"/>
</dbReference>
<comment type="subunit">
    <text evidence="4">Homotetramer.</text>
</comment>
<dbReference type="GO" id="GO:0090614">
    <property type="term" value="F:5'-methylthioadenosine deaminase activity"/>
    <property type="evidence" value="ECO:0007669"/>
    <property type="project" value="UniProtKB-EC"/>
</dbReference>
<dbReference type="EC" id="3.5.4.31" evidence="4"/>
<comment type="pathway">
    <text evidence="4">Amino-acid biosynthesis; S-adenosyl-L-methionine biosynthesis.</text>
</comment>
<accession>A0A328Q0C7</accession>
<name>A0A328Q0C7_9EURY</name>
<dbReference type="GO" id="GO:0050270">
    <property type="term" value="F:S-adenosylhomocysteine deaminase activity"/>
    <property type="evidence" value="ECO:0007669"/>
    <property type="project" value="UniProtKB-EC"/>
</dbReference>
<comment type="catalytic activity">
    <reaction evidence="4">
        <text>S-adenosyl-L-homocysteine + H2O + H(+) = S-inosyl-L-homocysteine + NH4(+)</text>
        <dbReference type="Rhea" id="RHEA:20716"/>
        <dbReference type="ChEBI" id="CHEBI:15377"/>
        <dbReference type="ChEBI" id="CHEBI:15378"/>
        <dbReference type="ChEBI" id="CHEBI:28938"/>
        <dbReference type="ChEBI" id="CHEBI:57856"/>
        <dbReference type="ChEBI" id="CHEBI:57985"/>
        <dbReference type="EC" id="3.5.4.28"/>
    </reaction>
</comment>
<proteinExistence type="inferred from homology"/>
<dbReference type="GO" id="GO:0046872">
    <property type="term" value="F:metal ion binding"/>
    <property type="evidence" value="ECO:0007669"/>
    <property type="project" value="UniProtKB-KW"/>
</dbReference>
<evidence type="ECO:0000313" key="6">
    <source>
        <dbReference type="EMBL" id="RAP03682.1"/>
    </source>
</evidence>
<dbReference type="PANTHER" id="PTHR43794:SF11">
    <property type="entry name" value="AMIDOHYDROLASE-RELATED DOMAIN-CONTAINING PROTEIN"/>
    <property type="match status" value="1"/>
</dbReference>
<keyword evidence="2 4" id="KW-0378">Hydrolase</keyword>
<dbReference type="EMBL" id="NGJK01000012">
    <property type="protein sequence ID" value="RAP03682.1"/>
    <property type="molecule type" value="Genomic_DNA"/>
</dbReference>
<feature type="binding site" evidence="4">
    <location>
        <position position="183"/>
    </location>
    <ligand>
        <name>substrate</name>
    </ligand>
</feature>
<comment type="similarity">
    <text evidence="4">Belongs to the metallo-dependent hydrolases superfamily. MTA/SAH deaminase family.</text>
</comment>
<comment type="catalytic activity">
    <reaction evidence="4">
        <text>5'-deoxyadenosine + H2O + H(+) = 5'-deoxyinosine + NH4(+)</text>
        <dbReference type="Rhea" id="RHEA:42892"/>
        <dbReference type="ChEBI" id="CHEBI:15377"/>
        <dbReference type="ChEBI" id="CHEBI:15378"/>
        <dbReference type="ChEBI" id="CHEBI:17319"/>
        <dbReference type="ChEBI" id="CHEBI:28938"/>
        <dbReference type="ChEBI" id="CHEBI:82775"/>
        <dbReference type="EC" id="3.5.4.41"/>
    </reaction>
</comment>
<comment type="caution">
    <text evidence="4">Lacks conserved residue(s) required for the propagation of feature annotation.</text>
</comment>
<evidence type="ECO:0000256" key="3">
    <source>
        <dbReference type="ARBA" id="ARBA00022833"/>
    </source>
</evidence>
<dbReference type="NCBIfam" id="NF004701">
    <property type="entry name" value="PRK06038.1"/>
    <property type="match status" value="1"/>
</dbReference>
<protein>
    <recommendedName>
        <fullName evidence="4">5'-deoxyadenosine deaminase</fullName>
        <shortName evidence="4">5'-dA deaminase</shortName>
        <ecNumber evidence="4">3.5.4.41</ecNumber>
    </recommendedName>
    <alternativeName>
        <fullName evidence="4">5'-methylthioadenosine deaminase</fullName>
        <shortName evidence="4">MTA deaminase</shortName>
        <ecNumber evidence="4">3.5.4.31</ecNumber>
    </alternativeName>
    <alternativeName>
        <fullName evidence="4">Adenosine deaminase</fullName>
        <ecNumber evidence="4">3.5.4.4</ecNumber>
    </alternativeName>
    <alternativeName>
        <fullName evidence="4">S-adenosylhomocysteine deaminase</fullName>
        <shortName evidence="4">SAH deaminase</shortName>
        <ecNumber evidence="4">3.5.4.28</ecNumber>
    </alternativeName>
</protein>
<comment type="miscellaneous">
    <text evidence="4">SAH is a product of SAM methyltransferases and is known to be a feedback inhibitor of these enzymes. As a result of this inhibition, organisms have evolved efficient enzymes to metabolize SAH via different pathways. The pathway found in methanogens differs from the canonical pathway, it uses the deamination of S-adenosyl-L-homocysteine to form S-inosyl-L-homocysteine for the regeneration of SAM from S-adenosyl-L-homocysteine. 5'-deoxyadenosine is a radical SAM enzyme reaction product which strongly inhibits radical SAM enzymes. A pathway for removing this product must be present in methanogens where the MTA/SAH nucleosidase which normally metabolizes this compound is absent.</text>
</comment>
<dbReference type="InterPro" id="IPR032466">
    <property type="entry name" value="Metal_Hydrolase"/>
</dbReference>
<dbReference type="SUPFAM" id="SSF51556">
    <property type="entry name" value="Metallo-dependent hydrolases"/>
    <property type="match status" value="1"/>
</dbReference>
<feature type="binding site" evidence="4">
    <location>
        <position position="210"/>
    </location>
    <ligand>
        <name>Zn(2+)</name>
        <dbReference type="ChEBI" id="CHEBI:29105"/>
    </ligand>
</feature>
<dbReference type="Gene3D" id="3.20.20.140">
    <property type="entry name" value="Metal-dependent hydrolases"/>
    <property type="match status" value="1"/>
</dbReference>
<feature type="binding site" evidence="4">
    <location>
        <position position="213"/>
    </location>
    <ligand>
        <name>substrate</name>
    </ligand>
</feature>
<dbReference type="GO" id="GO:0006556">
    <property type="term" value="P:S-adenosylmethionine biosynthetic process"/>
    <property type="evidence" value="ECO:0007669"/>
    <property type="project" value="UniProtKB-UniRule"/>
</dbReference>
<dbReference type="AlphaFoldDB" id="A0A328Q0C7"/>
<dbReference type="EC" id="3.5.4.4" evidence="4"/>
<feature type="binding site" evidence="4">
    <location>
        <position position="62"/>
    </location>
    <ligand>
        <name>Zn(2+)</name>
        <dbReference type="ChEBI" id="CHEBI:29105"/>
    </ligand>
</feature>
<reference evidence="6 7" key="1">
    <citation type="submission" date="2017-05" db="EMBL/GenBank/DDBJ databases">
        <title>Host range expansion of the Methanosphaera genus to humans and monogastric animals involves recent and extensive reduction in genome content.</title>
        <authorList>
            <person name="Hoedt E.C."/>
            <person name="Volmer J.G."/>
            <person name="Parks D.H."/>
            <person name="Rosewarne C.P."/>
            <person name="Denman S.E."/>
            <person name="Mcsweeney C.S."/>
            <person name="O Cuiv P."/>
            <person name="Hugenholtz P."/>
            <person name="Tyson G.W."/>
            <person name="Morrison M."/>
        </authorList>
    </citation>
    <scope>NUCLEOTIDE SEQUENCE [LARGE SCALE GENOMIC DNA]</scope>
    <source>
        <strain evidence="6 7">PA5</strain>
    </source>
</reference>
<feature type="binding site" evidence="4">
    <location>
        <position position="298"/>
    </location>
    <ligand>
        <name>Zn(2+)</name>
        <dbReference type="ChEBI" id="CHEBI:29105"/>
    </ligand>
</feature>
<feature type="binding site" evidence="4">
    <location>
        <position position="64"/>
    </location>
    <ligand>
        <name>Zn(2+)</name>
        <dbReference type="ChEBI" id="CHEBI:29105"/>
    </ligand>
</feature>
<keyword evidence="3 4" id="KW-0862">Zinc</keyword>
<dbReference type="HAMAP" id="MF_01281">
    <property type="entry name" value="MTA_SAH_deamin"/>
    <property type="match status" value="1"/>
</dbReference>
<organism evidence="6 7">
    <name type="scientific">Methanosphaera stadtmanae</name>
    <dbReference type="NCBI Taxonomy" id="2317"/>
    <lineage>
        <taxon>Archaea</taxon>
        <taxon>Methanobacteriati</taxon>
        <taxon>Methanobacteriota</taxon>
        <taxon>Methanomada group</taxon>
        <taxon>Methanobacteria</taxon>
        <taxon>Methanobacteriales</taxon>
        <taxon>Methanobacteriaceae</taxon>
        <taxon>Methanosphaera</taxon>
    </lineage>
</organism>
<evidence type="ECO:0000256" key="1">
    <source>
        <dbReference type="ARBA" id="ARBA00022723"/>
    </source>
</evidence>